<evidence type="ECO:0000256" key="2">
    <source>
        <dbReference type="ARBA" id="ARBA00022771"/>
    </source>
</evidence>
<feature type="chain" id="PRO_5034169233" evidence="6">
    <location>
        <begin position="29"/>
        <end position="374"/>
    </location>
</feature>
<evidence type="ECO:0000256" key="1">
    <source>
        <dbReference type="ARBA" id="ARBA00022723"/>
    </source>
</evidence>
<dbReference type="EMBL" id="JACAZI010000019">
    <property type="protein sequence ID" value="KAF7340207.1"/>
    <property type="molecule type" value="Genomic_DNA"/>
</dbReference>
<dbReference type="InterPro" id="IPR017455">
    <property type="entry name" value="Znf_FYVE-rel"/>
</dbReference>
<organism evidence="8 9">
    <name type="scientific">Mycena venus</name>
    <dbReference type="NCBI Taxonomy" id="2733690"/>
    <lineage>
        <taxon>Eukaryota</taxon>
        <taxon>Fungi</taxon>
        <taxon>Dikarya</taxon>
        <taxon>Basidiomycota</taxon>
        <taxon>Agaricomycotina</taxon>
        <taxon>Agaricomycetes</taxon>
        <taxon>Agaricomycetidae</taxon>
        <taxon>Agaricales</taxon>
        <taxon>Marasmiineae</taxon>
        <taxon>Mycenaceae</taxon>
        <taxon>Mycena</taxon>
    </lineage>
</organism>
<keyword evidence="2 4" id="KW-0863">Zinc-finger</keyword>
<dbReference type="InterPro" id="IPR013083">
    <property type="entry name" value="Znf_RING/FYVE/PHD"/>
</dbReference>
<accession>A0A8H6XGQ6</accession>
<keyword evidence="1" id="KW-0479">Metal-binding</keyword>
<evidence type="ECO:0000256" key="4">
    <source>
        <dbReference type="PROSITE-ProRule" id="PRU00091"/>
    </source>
</evidence>
<protein>
    <submittedName>
        <fullName evidence="8">Isoform b</fullName>
    </submittedName>
</protein>
<feature type="compositionally biased region" description="Polar residues" evidence="5">
    <location>
        <begin position="238"/>
        <end position="247"/>
    </location>
</feature>
<feature type="domain" description="FYVE-type" evidence="7">
    <location>
        <begin position="100"/>
        <end position="172"/>
    </location>
</feature>
<dbReference type="SUPFAM" id="SSF57903">
    <property type="entry name" value="FYVE/PHD zinc finger"/>
    <property type="match status" value="1"/>
</dbReference>
<evidence type="ECO:0000256" key="3">
    <source>
        <dbReference type="ARBA" id="ARBA00022833"/>
    </source>
</evidence>
<evidence type="ECO:0000256" key="6">
    <source>
        <dbReference type="SAM" id="SignalP"/>
    </source>
</evidence>
<evidence type="ECO:0000259" key="7">
    <source>
        <dbReference type="PROSITE" id="PS50178"/>
    </source>
</evidence>
<dbReference type="PANTHER" id="PTHR39490:SF8">
    <property type="entry name" value="ZINC FINGER FYVE DOMAIN-CONTAINING PROTEIN 21"/>
    <property type="match status" value="1"/>
</dbReference>
<dbReference type="PANTHER" id="PTHR39490">
    <property type="entry name" value="ARRESTIN DOMAIN-CONTAINING PROTEIN D"/>
    <property type="match status" value="1"/>
</dbReference>
<reference evidence="8" key="1">
    <citation type="submission" date="2020-05" db="EMBL/GenBank/DDBJ databases">
        <title>Mycena genomes resolve the evolution of fungal bioluminescence.</title>
        <authorList>
            <person name="Tsai I.J."/>
        </authorList>
    </citation>
    <scope>NUCLEOTIDE SEQUENCE</scope>
    <source>
        <strain evidence="8">CCC161011</strain>
    </source>
</reference>
<keyword evidence="9" id="KW-1185">Reference proteome</keyword>
<dbReference type="PROSITE" id="PS50178">
    <property type="entry name" value="ZF_FYVE"/>
    <property type="match status" value="1"/>
</dbReference>
<feature type="compositionally biased region" description="Pro residues" evidence="5">
    <location>
        <begin position="216"/>
        <end position="225"/>
    </location>
</feature>
<keyword evidence="6" id="KW-0732">Signal</keyword>
<dbReference type="SMART" id="SM00064">
    <property type="entry name" value="FYVE"/>
    <property type="match status" value="1"/>
</dbReference>
<comment type="caution">
    <text evidence="8">The sequence shown here is derived from an EMBL/GenBank/DDBJ whole genome shotgun (WGS) entry which is preliminary data.</text>
</comment>
<dbReference type="InterPro" id="IPR011011">
    <property type="entry name" value="Znf_FYVE_PHD"/>
</dbReference>
<evidence type="ECO:0000313" key="9">
    <source>
        <dbReference type="Proteomes" id="UP000620124"/>
    </source>
</evidence>
<gene>
    <name evidence="8" type="ORF">MVEN_01939300</name>
</gene>
<evidence type="ECO:0000313" key="8">
    <source>
        <dbReference type="EMBL" id="KAF7340207.1"/>
    </source>
</evidence>
<proteinExistence type="predicted"/>
<dbReference type="GO" id="GO:0008270">
    <property type="term" value="F:zinc ion binding"/>
    <property type="evidence" value="ECO:0007669"/>
    <property type="project" value="UniProtKB-KW"/>
</dbReference>
<dbReference type="InterPro" id="IPR000306">
    <property type="entry name" value="Znf_FYVE"/>
</dbReference>
<feature type="compositionally biased region" description="Low complexity" evidence="5">
    <location>
        <begin position="205"/>
        <end position="215"/>
    </location>
</feature>
<dbReference type="InterPro" id="IPR052113">
    <property type="entry name" value="FYVE-type_Zinc_Finger"/>
</dbReference>
<name>A0A8H6XGQ6_9AGAR</name>
<dbReference type="Gene3D" id="3.30.40.10">
    <property type="entry name" value="Zinc/RING finger domain, C3HC4 (zinc finger)"/>
    <property type="match status" value="1"/>
</dbReference>
<feature type="region of interest" description="Disordered" evidence="5">
    <location>
        <begin position="205"/>
        <end position="272"/>
    </location>
</feature>
<dbReference type="Proteomes" id="UP000620124">
    <property type="component" value="Unassembled WGS sequence"/>
</dbReference>
<dbReference type="Pfam" id="PF01363">
    <property type="entry name" value="FYVE"/>
    <property type="match status" value="1"/>
</dbReference>
<feature type="signal peptide" evidence="6">
    <location>
        <begin position="1"/>
        <end position="28"/>
    </location>
</feature>
<keyword evidence="3" id="KW-0862">Zinc</keyword>
<dbReference type="AlphaFoldDB" id="A0A8H6XGQ6"/>
<sequence>MAESGMVDLWLLIYLLLLTWLLHPPASCASVLSSSPSCSSLSSSSSTRSTCSSIASTSSAPLALRVDLTTPRPNEHLAVLLPKQLWKSDSSASNCDNFYCRVPFSVFERRHHCRKCGGVFCQVCSSRSTPLLDTSNLAFLHPPRNTPLTAFESPASPIVPARVCDDCFDQIHGLRSPEMPLRRPAPPSRSNSLLSSPIALWRSPSASAPSSAASSPPAPTTPPLPHTSILPPGGISRTRPSSPTGHNGANLRRCRTQTRPSSPRSLRSATLPLSEERSYGELDAYPLRRASLLCKASGGGRWEPKPEIADPALRVPIIGGKAPYELEMEREEAEERRRKSNPVIRDGDFQYRFPAMVDPEPVVLERPPIQLSTF</sequence>
<dbReference type="OrthoDB" id="660555at2759"/>
<evidence type="ECO:0000256" key="5">
    <source>
        <dbReference type="SAM" id="MobiDB-lite"/>
    </source>
</evidence>
<feature type="compositionally biased region" description="Polar residues" evidence="5">
    <location>
        <begin position="257"/>
        <end position="268"/>
    </location>
</feature>